<dbReference type="SMR" id="A0A0P0X9J2"/>
<evidence type="ECO:0007829" key="5">
    <source>
        <dbReference type="PeptideAtlas" id="A0A0P0X9J2"/>
    </source>
</evidence>
<dbReference type="eggNOG" id="ENOG502QUBR">
    <property type="taxonomic scope" value="Eukaryota"/>
</dbReference>
<dbReference type="AlphaFoldDB" id="A0A0P0X9J2"/>
<dbReference type="GO" id="GO:0003824">
    <property type="term" value="F:catalytic activity"/>
    <property type="evidence" value="ECO:0007669"/>
    <property type="project" value="InterPro"/>
</dbReference>
<dbReference type="OMA" id="SWRTHYY"/>
<accession>A0A0P0X9J2</accession>
<dbReference type="InterPro" id="IPR036691">
    <property type="entry name" value="Endo/exonu/phosph_ase_sf"/>
</dbReference>
<dbReference type="InterPro" id="IPR005135">
    <property type="entry name" value="Endo/exonuclease/phosphatase"/>
</dbReference>
<keyword evidence="4" id="KW-1185">Reference proteome</keyword>
<dbReference type="PaxDb" id="39947-A0A0P0X9J2"/>
<dbReference type="STRING" id="39947.A0A0P0X9J2"/>
<dbReference type="EMBL" id="AP014963">
    <property type="protein sequence ID" value="BAT02901.1"/>
    <property type="molecule type" value="Genomic_DNA"/>
</dbReference>
<evidence type="ECO:0007829" key="6">
    <source>
        <dbReference type="ProteomicsDB" id="A0A0P0X9J2"/>
    </source>
</evidence>
<dbReference type="Gene3D" id="3.60.10.10">
    <property type="entry name" value="Endonuclease/exonuclease/phosphatase"/>
    <property type="match status" value="1"/>
</dbReference>
<proteinExistence type="evidence at protein level"/>
<feature type="domain" description="Endonuclease/exonuclease/phosphatase" evidence="2">
    <location>
        <begin position="171"/>
        <end position="403"/>
    </location>
</feature>
<dbReference type="PANTHER" id="PTHR14859:SF0">
    <property type="entry name" value="ENDONUCLEASE_EXONUCLEASE_PHOSPHATASE FAMILY PROTEIN, EXPRESSED"/>
    <property type="match status" value="1"/>
</dbReference>
<dbReference type="GO" id="GO:0016020">
    <property type="term" value="C:membrane"/>
    <property type="evidence" value="ECO:0007669"/>
    <property type="project" value="GOC"/>
</dbReference>
<reference evidence="3 4" key="2">
    <citation type="journal article" date="2013" name="Plant Cell Physiol.">
        <title>Rice Annotation Project Database (RAP-DB): an integrative and interactive database for rice genomics.</title>
        <authorList>
            <person name="Sakai H."/>
            <person name="Lee S.S."/>
            <person name="Tanaka T."/>
            <person name="Numa H."/>
            <person name="Kim J."/>
            <person name="Kawahara Y."/>
            <person name="Wakimoto H."/>
            <person name="Yang C.C."/>
            <person name="Iwamoto M."/>
            <person name="Abe T."/>
            <person name="Yamada Y."/>
            <person name="Muto A."/>
            <person name="Inokuchi H."/>
            <person name="Ikemura T."/>
            <person name="Matsumoto T."/>
            <person name="Sasaki T."/>
            <person name="Itoh T."/>
        </authorList>
    </citation>
    <scope>NUCLEOTIDE SEQUENCE [LARGE SCALE GENOMIC DNA]</scope>
    <source>
        <strain evidence="4">cv. Nipponbare</strain>
    </source>
</reference>
<evidence type="ECO:0000256" key="1">
    <source>
        <dbReference type="SAM" id="MobiDB-lite"/>
    </source>
</evidence>
<dbReference type="InParanoid" id="A0A0P0X9J2"/>
<dbReference type="Proteomes" id="UP000059680">
    <property type="component" value="Chromosome 7"/>
</dbReference>
<evidence type="ECO:0000313" key="4">
    <source>
        <dbReference type="Proteomes" id="UP000059680"/>
    </source>
</evidence>
<feature type="region of interest" description="Disordered" evidence="1">
    <location>
        <begin position="1"/>
        <end position="60"/>
    </location>
</feature>
<dbReference type="InterPro" id="IPR051916">
    <property type="entry name" value="GPI-anchor_lipid_remodeler"/>
</dbReference>
<feature type="region of interest" description="Disordered" evidence="1">
    <location>
        <begin position="139"/>
        <end position="173"/>
    </location>
</feature>
<feature type="compositionally biased region" description="Low complexity" evidence="1">
    <location>
        <begin position="88"/>
        <end position="102"/>
    </location>
</feature>
<name>A0A0P0X9J2_ORYSJ</name>
<feature type="region of interest" description="Disordered" evidence="1">
    <location>
        <begin position="88"/>
        <end position="111"/>
    </location>
</feature>
<evidence type="ECO:0000313" key="3">
    <source>
        <dbReference type="EMBL" id="BAT02901.1"/>
    </source>
</evidence>
<feature type="compositionally biased region" description="Basic residues" evidence="1">
    <location>
        <begin position="12"/>
        <end position="21"/>
    </location>
</feature>
<dbReference type="PANTHER" id="PTHR14859">
    <property type="entry name" value="CALCOFLUOR WHITE HYPERSENSITIVE PROTEIN PRECURSOR"/>
    <property type="match status" value="1"/>
</dbReference>
<keyword evidence="5 6" id="KW-1267">Proteomics identification</keyword>
<dbReference type="Gramene" id="Os07t0645500-00">
    <property type="protein sequence ID" value="Os07t0645500-00"/>
    <property type="gene ID" value="Os07g0645500"/>
</dbReference>
<dbReference type="SUPFAM" id="SSF56219">
    <property type="entry name" value="DNase I-like"/>
    <property type="match status" value="1"/>
</dbReference>
<dbReference type="GO" id="GO:0005783">
    <property type="term" value="C:endoplasmic reticulum"/>
    <property type="evidence" value="ECO:0000318"/>
    <property type="project" value="GO_Central"/>
</dbReference>
<sequence length="445" mass="48550">MLRRVLAGFRALHPRPRRRRHGGAEGKARVTVRRLGSNGRKEAAAAAAGARRDNRGDGATGEAVTIRVATFNAAMFSMAPAVAAASSAETATETARRVTTPAAGGGRRPKGILKAQASLARTASKARVSINLQDNEISRERSKLGSTAARSTTTATTTPAATQQLNGGAEGRRRSVEEVLREVGADIIGLQNVRAEEERGMSPLSELAEGLGMRYVFAESWAPEYGNAVLSRWPIKRWKSQRVADQSDFRNVLRATIEVPRAGEVNFHCTHLDHLDESWRMKQMNAILRSSDGPHILTGGLNALDGTDYSDERWADIVKYYEEIGKPTPKAEVMKYLKGKQYVDAKDFAGECEAVVVVAKGQDVQGTCKYGTRVDYILASPNSPYKFVPGSYTVISSKGTSDHHIVKVDVTIQDKKETDEESGNQRQRVVKINKKCSKKGLWAAK</sequence>
<dbReference type="FunFam" id="3.60.10.10:FF:000045">
    <property type="entry name" value="Endonuclease/exonuclease/phosphatase family protein"/>
    <property type="match status" value="1"/>
</dbReference>
<reference evidence="3 4" key="3">
    <citation type="journal article" date="2013" name="Rice">
        <title>Improvement of the Oryza sativa Nipponbare reference genome using next generation sequence and optical map data.</title>
        <authorList>
            <person name="Kawahara Y."/>
            <person name="de la Bastide M."/>
            <person name="Hamilton J.P."/>
            <person name="Kanamori H."/>
            <person name="McCombie W.R."/>
            <person name="Ouyang S."/>
            <person name="Schwartz D.C."/>
            <person name="Tanaka T."/>
            <person name="Wu J."/>
            <person name="Zhou S."/>
            <person name="Childs K.L."/>
            <person name="Davidson R.M."/>
            <person name="Lin H."/>
            <person name="Quesada-Ocampo L."/>
            <person name="Vaillancourt B."/>
            <person name="Sakai H."/>
            <person name="Lee S.S."/>
            <person name="Kim J."/>
            <person name="Numa H."/>
            <person name="Itoh T."/>
            <person name="Buell C.R."/>
            <person name="Matsumoto T."/>
        </authorList>
    </citation>
    <scope>NUCLEOTIDE SEQUENCE [LARGE SCALE GENOMIC DNA]</scope>
    <source>
        <strain evidence="4">cv. Nipponbare</strain>
    </source>
</reference>
<reference evidence="4" key="1">
    <citation type="journal article" date="2005" name="Nature">
        <title>The map-based sequence of the rice genome.</title>
        <authorList>
            <consortium name="International rice genome sequencing project (IRGSP)"/>
            <person name="Matsumoto T."/>
            <person name="Wu J."/>
            <person name="Kanamori H."/>
            <person name="Katayose Y."/>
            <person name="Fujisawa M."/>
            <person name="Namiki N."/>
            <person name="Mizuno H."/>
            <person name="Yamamoto K."/>
            <person name="Antonio B.A."/>
            <person name="Baba T."/>
            <person name="Sakata K."/>
            <person name="Nagamura Y."/>
            <person name="Aoki H."/>
            <person name="Arikawa K."/>
            <person name="Arita K."/>
            <person name="Bito T."/>
            <person name="Chiden Y."/>
            <person name="Fujitsuka N."/>
            <person name="Fukunaka R."/>
            <person name="Hamada M."/>
            <person name="Harada C."/>
            <person name="Hayashi A."/>
            <person name="Hijishita S."/>
            <person name="Honda M."/>
            <person name="Hosokawa S."/>
            <person name="Ichikawa Y."/>
            <person name="Idonuma A."/>
            <person name="Iijima M."/>
            <person name="Ikeda M."/>
            <person name="Ikeno M."/>
            <person name="Ito K."/>
            <person name="Ito S."/>
            <person name="Ito T."/>
            <person name="Ito Y."/>
            <person name="Ito Y."/>
            <person name="Iwabuchi A."/>
            <person name="Kamiya K."/>
            <person name="Karasawa W."/>
            <person name="Kurita K."/>
            <person name="Katagiri S."/>
            <person name="Kikuta A."/>
            <person name="Kobayashi H."/>
            <person name="Kobayashi N."/>
            <person name="Machita K."/>
            <person name="Maehara T."/>
            <person name="Masukawa M."/>
            <person name="Mizubayashi T."/>
            <person name="Mukai Y."/>
            <person name="Nagasaki H."/>
            <person name="Nagata Y."/>
            <person name="Naito S."/>
            <person name="Nakashima M."/>
            <person name="Nakama Y."/>
            <person name="Nakamichi Y."/>
            <person name="Nakamura M."/>
            <person name="Meguro A."/>
            <person name="Negishi M."/>
            <person name="Ohta I."/>
            <person name="Ohta T."/>
            <person name="Okamoto M."/>
            <person name="Ono N."/>
            <person name="Saji S."/>
            <person name="Sakaguchi M."/>
            <person name="Sakai K."/>
            <person name="Shibata M."/>
            <person name="Shimokawa T."/>
            <person name="Song J."/>
            <person name="Takazaki Y."/>
            <person name="Terasawa K."/>
            <person name="Tsugane M."/>
            <person name="Tsuji K."/>
            <person name="Ueda S."/>
            <person name="Waki K."/>
            <person name="Yamagata H."/>
            <person name="Yamamoto M."/>
            <person name="Yamamoto S."/>
            <person name="Yamane H."/>
            <person name="Yoshiki S."/>
            <person name="Yoshihara R."/>
            <person name="Yukawa K."/>
            <person name="Zhong H."/>
            <person name="Yano M."/>
            <person name="Yuan Q."/>
            <person name="Ouyang S."/>
            <person name="Liu J."/>
            <person name="Jones K.M."/>
            <person name="Gansberger K."/>
            <person name="Moffat K."/>
            <person name="Hill J."/>
            <person name="Bera J."/>
            <person name="Fadrosh D."/>
            <person name="Jin S."/>
            <person name="Johri S."/>
            <person name="Kim M."/>
            <person name="Overton L."/>
            <person name="Reardon M."/>
            <person name="Tsitrin T."/>
            <person name="Vuong H."/>
            <person name="Weaver B."/>
            <person name="Ciecko A."/>
            <person name="Tallon L."/>
            <person name="Jackson J."/>
            <person name="Pai G."/>
            <person name="Aken S.V."/>
            <person name="Utterback T."/>
            <person name="Reidmuller S."/>
            <person name="Feldblyum T."/>
            <person name="Hsiao J."/>
            <person name="Zismann V."/>
            <person name="Iobst S."/>
            <person name="de Vazeille A.R."/>
            <person name="Buell C.R."/>
            <person name="Ying K."/>
            <person name="Li Y."/>
            <person name="Lu T."/>
            <person name="Huang Y."/>
            <person name="Zhao Q."/>
            <person name="Feng Q."/>
            <person name="Zhang L."/>
            <person name="Zhu J."/>
            <person name="Weng Q."/>
            <person name="Mu J."/>
            <person name="Lu Y."/>
            <person name="Fan D."/>
            <person name="Liu Y."/>
            <person name="Guan J."/>
            <person name="Zhang Y."/>
            <person name="Yu S."/>
            <person name="Liu X."/>
            <person name="Zhang Y."/>
            <person name="Hong G."/>
            <person name="Han B."/>
            <person name="Choisne N."/>
            <person name="Demange N."/>
            <person name="Orjeda G."/>
            <person name="Samain S."/>
            <person name="Cattolico L."/>
            <person name="Pelletier E."/>
            <person name="Couloux A."/>
            <person name="Segurens B."/>
            <person name="Wincker P."/>
            <person name="D'Hont A."/>
            <person name="Scarpelli C."/>
            <person name="Weissenbach J."/>
            <person name="Salanoubat M."/>
            <person name="Quetier F."/>
            <person name="Yu Y."/>
            <person name="Kim H.R."/>
            <person name="Rambo T."/>
            <person name="Currie J."/>
            <person name="Collura K."/>
            <person name="Luo M."/>
            <person name="Yang T."/>
            <person name="Ammiraju J.S.S."/>
            <person name="Engler F."/>
            <person name="Soderlund C."/>
            <person name="Wing R.A."/>
            <person name="Palmer L.E."/>
            <person name="de la Bastide M."/>
            <person name="Spiegel L."/>
            <person name="Nascimento L."/>
            <person name="Zutavern T."/>
            <person name="O'Shaughnessy A."/>
            <person name="Dike S."/>
            <person name="Dedhia N."/>
            <person name="Preston R."/>
            <person name="Balija V."/>
            <person name="McCombie W.R."/>
            <person name="Chow T."/>
            <person name="Chen H."/>
            <person name="Chung M."/>
            <person name="Chen C."/>
            <person name="Shaw J."/>
            <person name="Wu H."/>
            <person name="Hsiao K."/>
            <person name="Chao Y."/>
            <person name="Chu M."/>
            <person name="Cheng C."/>
            <person name="Hour A."/>
            <person name="Lee P."/>
            <person name="Lin S."/>
            <person name="Lin Y."/>
            <person name="Liou J."/>
            <person name="Liu S."/>
            <person name="Hsing Y."/>
            <person name="Raghuvanshi S."/>
            <person name="Mohanty A."/>
            <person name="Bharti A.K."/>
            <person name="Gaur A."/>
            <person name="Gupta V."/>
            <person name="Kumar D."/>
            <person name="Ravi V."/>
            <person name="Vij S."/>
            <person name="Kapur A."/>
            <person name="Khurana P."/>
            <person name="Khurana P."/>
            <person name="Khurana J.P."/>
            <person name="Tyagi A.K."/>
            <person name="Gaikwad K."/>
            <person name="Singh A."/>
            <person name="Dalal V."/>
            <person name="Srivastava S."/>
            <person name="Dixit A."/>
            <person name="Pal A.K."/>
            <person name="Ghazi I.A."/>
            <person name="Yadav M."/>
            <person name="Pandit A."/>
            <person name="Bhargava A."/>
            <person name="Sureshbabu K."/>
            <person name="Batra K."/>
            <person name="Sharma T.R."/>
            <person name="Mohapatra T."/>
            <person name="Singh N.K."/>
            <person name="Messing J."/>
            <person name="Nelson A.B."/>
            <person name="Fuks G."/>
            <person name="Kavchok S."/>
            <person name="Keizer G."/>
            <person name="Linton E."/>
            <person name="Llaca V."/>
            <person name="Song R."/>
            <person name="Tanyolac B."/>
            <person name="Young S."/>
            <person name="Ho-Il K."/>
            <person name="Hahn J.H."/>
            <person name="Sangsakoo G."/>
            <person name="Vanavichit A."/>
            <person name="de Mattos Luiz.A.T."/>
            <person name="Zimmer P.D."/>
            <person name="Malone G."/>
            <person name="Dellagostin O."/>
            <person name="de Oliveira A.C."/>
            <person name="Bevan M."/>
            <person name="Bancroft I."/>
            <person name="Minx P."/>
            <person name="Cordum H."/>
            <person name="Wilson R."/>
            <person name="Cheng Z."/>
            <person name="Jin W."/>
            <person name="Jiang J."/>
            <person name="Leong S.A."/>
            <person name="Iwama H."/>
            <person name="Gojobori T."/>
            <person name="Itoh T."/>
            <person name="Niimura Y."/>
            <person name="Fujii Y."/>
            <person name="Habara T."/>
            <person name="Sakai H."/>
            <person name="Sato Y."/>
            <person name="Wilson G."/>
            <person name="Kumar K."/>
            <person name="McCouch S."/>
            <person name="Juretic N."/>
            <person name="Hoen D."/>
            <person name="Wright S."/>
            <person name="Bruskiewich R."/>
            <person name="Bureau T."/>
            <person name="Miyao A."/>
            <person name="Hirochika H."/>
            <person name="Nishikawa T."/>
            <person name="Kadowaki K."/>
            <person name="Sugiura M."/>
            <person name="Burr B."/>
            <person name="Sasaki T."/>
        </authorList>
    </citation>
    <scope>NUCLEOTIDE SEQUENCE [LARGE SCALE GENOMIC DNA]</scope>
    <source>
        <strain evidence="4">cv. Nipponbare</strain>
    </source>
</reference>
<dbReference type="FunCoup" id="A0A0P0X9J2">
    <property type="interactions" value="305"/>
</dbReference>
<protein>
    <submittedName>
        <fullName evidence="3">Os07g0645500 protein</fullName>
    </submittedName>
</protein>
<gene>
    <name evidence="3" type="ordered locus">Os07g0645500</name>
    <name evidence="3" type="ORF">OSNPB_070645500</name>
</gene>
<feature type="compositionally biased region" description="Low complexity" evidence="1">
    <location>
        <begin position="147"/>
        <end position="162"/>
    </location>
</feature>
<organism evidence="3 4">
    <name type="scientific">Oryza sativa subsp. japonica</name>
    <name type="common">Rice</name>
    <dbReference type="NCBI Taxonomy" id="39947"/>
    <lineage>
        <taxon>Eukaryota</taxon>
        <taxon>Viridiplantae</taxon>
        <taxon>Streptophyta</taxon>
        <taxon>Embryophyta</taxon>
        <taxon>Tracheophyta</taxon>
        <taxon>Spermatophyta</taxon>
        <taxon>Magnoliopsida</taxon>
        <taxon>Liliopsida</taxon>
        <taxon>Poales</taxon>
        <taxon>Poaceae</taxon>
        <taxon>BOP clade</taxon>
        <taxon>Oryzoideae</taxon>
        <taxon>Oryzeae</taxon>
        <taxon>Oryzinae</taxon>
        <taxon>Oryza</taxon>
        <taxon>Oryza sativa</taxon>
    </lineage>
</organism>
<dbReference type="OrthoDB" id="200415at2759"/>
<evidence type="ECO:0000259" key="2">
    <source>
        <dbReference type="Pfam" id="PF03372"/>
    </source>
</evidence>
<dbReference type="KEGG" id="osa:4344096"/>
<dbReference type="Pfam" id="PF03372">
    <property type="entry name" value="Exo_endo_phos"/>
    <property type="match status" value="1"/>
</dbReference>
<dbReference type="GO" id="GO:0006506">
    <property type="term" value="P:GPI anchor biosynthetic process"/>
    <property type="evidence" value="ECO:0000318"/>
    <property type="project" value="GO_Central"/>
</dbReference>